<keyword evidence="2" id="KW-1185">Reference proteome</keyword>
<dbReference type="Proteomes" id="UP000190286">
    <property type="component" value="Unassembled WGS sequence"/>
</dbReference>
<organism evidence="1 2">
    <name type="scientific">Gemmiger formicilis</name>
    <dbReference type="NCBI Taxonomy" id="745368"/>
    <lineage>
        <taxon>Bacteria</taxon>
        <taxon>Bacillati</taxon>
        <taxon>Bacillota</taxon>
        <taxon>Clostridia</taxon>
        <taxon>Eubacteriales</taxon>
        <taxon>Gemmiger</taxon>
    </lineage>
</organism>
<evidence type="ECO:0000313" key="2">
    <source>
        <dbReference type="Proteomes" id="UP000190286"/>
    </source>
</evidence>
<gene>
    <name evidence="1" type="ORF">SAMN02745178_00709</name>
</gene>
<dbReference type="RefSeq" id="WP_078783710.1">
    <property type="nucleotide sequence ID" value="NZ_FUYF01000003.1"/>
</dbReference>
<dbReference type="GeneID" id="93337196"/>
<reference evidence="1 2" key="1">
    <citation type="submission" date="2017-02" db="EMBL/GenBank/DDBJ databases">
        <authorList>
            <person name="Peterson S.W."/>
        </authorList>
    </citation>
    <scope>NUCLEOTIDE SEQUENCE [LARGE SCALE GENOMIC DNA]</scope>
    <source>
        <strain evidence="1 2">ATCC 27749</strain>
    </source>
</reference>
<accession>A0A1T4WLS3</accession>
<sequence>MSEREQAKQIIDTLPDYKMQAILMFLRGVEFDDELEDDRFCEKLVDDYLNDDSPDKHENVSLEEFAAQEGIAL</sequence>
<name>A0A1T4WLS3_9FIRM</name>
<evidence type="ECO:0000313" key="1">
    <source>
        <dbReference type="EMBL" id="SKA77825.1"/>
    </source>
</evidence>
<dbReference type="STRING" id="745368.SAMN02745178_00709"/>
<dbReference type="EMBL" id="FUYF01000003">
    <property type="protein sequence ID" value="SKA77825.1"/>
    <property type="molecule type" value="Genomic_DNA"/>
</dbReference>
<protein>
    <submittedName>
        <fullName evidence="1">Uncharacterized protein</fullName>
    </submittedName>
</protein>
<dbReference type="AlphaFoldDB" id="A0A1T4WLS3"/>
<proteinExistence type="predicted"/>
<dbReference type="OrthoDB" id="2061506at2"/>